<evidence type="ECO:0000313" key="2">
    <source>
        <dbReference type="EMBL" id="CAK5265188.1"/>
    </source>
</evidence>
<accession>A0AAD2GZA5</accession>
<evidence type="ECO:0000259" key="1">
    <source>
        <dbReference type="Pfam" id="PF19026"/>
    </source>
</evidence>
<dbReference type="AlphaFoldDB" id="A0AAD2GZA5"/>
<dbReference type="InterPro" id="IPR044034">
    <property type="entry name" value="NAC-like_UBA"/>
</dbReference>
<sequence>MSTARTNGRPEPEVTQTYLDGFSYVKSAMQEALRPGGFLDKPPIVLHKNTPLTKAQRDSIKKEDVELIVSEFELPKAEAERVLVEHNGNVRDALRTLTGL</sequence>
<reference evidence="2" key="1">
    <citation type="submission" date="2023-11" db="EMBL/GenBank/DDBJ databases">
        <authorList>
            <person name="De Vega J J."/>
            <person name="De Vega J J."/>
        </authorList>
    </citation>
    <scope>NUCLEOTIDE SEQUENCE</scope>
</reference>
<evidence type="ECO:0000313" key="3">
    <source>
        <dbReference type="Proteomes" id="UP001295794"/>
    </source>
</evidence>
<proteinExistence type="predicted"/>
<protein>
    <recommendedName>
        <fullName evidence="1">Nascent polypeptide-associated complex subunit alpha-like UBA domain-containing protein</fullName>
    </recommendedName>
</protein>
<dbReference type="Proteomes" id="UP001295794">
    <property type="component" value="Unassembled WGS sequence"/>
</dbReference>
<keyword evidence="3" id="KW-1185">Reference proteome</keyword>
<comment type="caution">
    <text evidence="2">The sequence shown here is derived from an EMBL/GenBank/DDBJ whole genome shotgun (WGS) entry which is preliminary data.</text>
</comment>
<dbReference type="CDD" id="cd14361">
    <property type="entry name" value="UBA_HYPK"/>
    <property type="match status" value="1"/>
</dbReference>
<feature type="domain" description="Nascent polypeptide-associated complex subunit alpha-like UBA" evidence="1">
    <location>
        <begin position="60"/>
        <end position="98"/>
    </location>
</feature>
<dbReference type="InterPro" id="IPR038922">
    <property type="entry name" value="HYPK_UBA"/>
</dbReference>
<gene>
    <name evidence="2" type="ORF">MYCIT1_LOCUS5962</name>
</gene>
<dbReference type="GO" id="GO:0050821">
    <property type="term" value="P:protein stabilization"/>
    <property type="evidence" value="ECO:0007669"/>
    <property type="project" value="TreeGrafter"/>
</dbReference>
<name>A0AAD2GZA5_9AGAR</name>
<dbReference type="EMBL" id="CAVNYO010000082">
    <property type="protein sequence ID" value="CAK5265188.1"/>
    <property type="molecule type" value="Genomic_DNA"/>
</dbReference>
<dbReference type="GO" id="GO:0043066">
    <property type="term" value="P:negative regulation of apoptotic process"/>
    <property type="evidence" value="ECO:0007669"/>
    <property type="project" value="TreeGrafter"/>
</dbReference>
<dbReference type="PANTHER" id="PTHR31184:SF2">
    <property type="entry name" value="HUNTINGTIN-INTERACTING PROTEIN K"/>
    <property type="match status" value="1"/>
</dbReference>
<dbReference type="Pfam" id="PF19026">
    <property type="entry name" value="UBA_HYPK"/>
    <property type="match status" value="1"/>
</dbReference>
<dbReference type="Gene3D" id="1.10.8.10">
    <property type="entry name" value="DNA helicase RuvA subunit, C-terminal domain"/>
    <property type="match status" value="1"/>
</dbReference>
<dbReference type="InterPro" id="IPR052617">
    <property type="entry name" value="Huntingtin-int_K"/>
</dbReference>
<dbReference type="PANTHER" id="PTHR31184">
    <property type="entry name" value="HUNTINGTIN-INTERACTING PROTEIN K FAMILY MEMBER"/>
    <property type="match status" value="1"/>
</dbReference>
<organism evidence="2 3">
    <name type="scientific">Mycena citricolor</name>
    <dbReference type="NCBI Taxonomy" id="2018698"/>
    <lineage>
        <taxon>Eukaryota</taxon>
        <taxon>Fungi</taxon>
        <taxon>Dikarya</taxon>
        <taxon>Basidiomycota</taxon>
        <taxon>Agaricomycotina</taxon>
        <taxon>Agaricomycetes</taxon>
        <taxon>Agaricomycetidae</taxon>
        <taxon>Agaricales</taxon>
        <taxon>Marasmiineae</taxon>
        <taxon>Mycenaceae</taxon>
        <taxon>Mycena</taxon>
    </lineage>
</organism>